<dbReference type="PANTHER" id="PTHR35391:SF7">
    <property type="entry name" value="C2H2-TYPE DOMAIN-CONTAINING PROTEIN"/>
    <property type="match status" value="1"/>
</dbReference>
<evidence type="ECO:0000259" key="2">
    <source>
        <dbReference type="PROSITE" id="PS50011"/>
    </source>
</evidence>
<feature type="region of interest" description="Disordered" evidence="1">
    <location>
        <begin position="982"/>
        <end position="1003"/>
    </location>
</feature>
<dbReference type="InterPro" id="IPR000719">
    <property type="entry name" value="Prot_kinase_dom"/>
</dbReference>
<dbReference type="Pfam" id="PF26082">
    <property type="entry name" value="zf-C2H2_AcuF"/>
    <property type="match status" value="1"/>
</dbReference>
<dbReference type="GO" id="GO:0005524">
    <property type="term" value="F:ATP binding"/>
    <property type="evidence" value="ECO:0007669"/>
    <property type="project" value="InterPro"/>
</dbReference>
<dbReference type="InterPro" id="IPR011009">
    <property type="entry name" value="Kinase-like_dom_sf"/>
</dbReference>
<proteinExistence type="predicted"/>
<accession>A0A0U5G0F8</accession>
<keyword evidence="4" id="KW-1185">Reference proteome</keyword>
<name>A0A0U5G0F8_ASPCI</name>
<dbReference type="Proteomes" id="UP000054771">
    <property type="component" value="Unassembled WGS sequence"/>
</dbReference>
<dbReference type="EMBL" id="CDMC01000005">
    <property type="protein sequence ID" value="CEL05107.1"/>
    <property type="molecule type" value="Genomic_DNA"/>
</dbReference>
<dbReference type="GO" id="GO:0004672">
    <property type="term" value="F:protein kinase activity"/>
    <property type="evidence" value="ECO:0007669"/>
    <property type="project" value="InterPro"/>
</dbReference>
<gene>
    <name evidence="3" type="ORF">ASPCAL06227</name>
</gene>
<dbReference type="SMART" id="SM00355">
    <property type="entry name" value="ZnF_C2H2"/>
    <property type="match status" value="3"/>
</dbReference>
<evidence type="ECO:0000256" key="1">
    <source>
        <dbReference type="SAM" id="MobiDB-lite"/>
    </source>
</evidence>
<dbReference type="InterPro" id="IPR013087">
    <property type="entry name" value="Znf_C2H2_type"/>
</dbReference>
<feature type="domain" description="Protein kinase" evidence="2">
    <location>
        <begin position="664"/>
        <end position="972"/>
    </location>
</feature>
<dbReference type="AlphaFoldDB" id="A0A0U5G0F8"/>
<dbReference type="SUPFAM" id="SSF56112">
    <property type="entry name" value="Protein kinase-like (PK-like)"/>
    <property type="match status" value="1"/>
</dbReference>
<sequence>MASAAEPDDRLELVASTSSLLDSCIRAFGSILKQPLDSNQDYINSTVNLHDELGRLRLWAGSFGAHRKEKDRLSLDHRLREAPELHKLVRDHLSDIYDALSCANNIVLDPEYVSRCSKEESTTPESEDSSDSDASSAGLETRNPSLSDLEEYLLDIRHTITSLYKFSVTLQNPATRDKTKKASRIDVSFYEVFDIQHASEKFGLPADCILAQRLGRANTRRRQLLAYYKDHDQKISKYIDVFMGNALQSSSTPKSKTSGDQRDVVSLSGIQGAAASTKSTEWTQDTTVSTVRMPDVDATSDSGRTVFSTTTSAAGDESSTIPVPPPPDPEAAARQEPFNCQICCQIIIVKNSEDDWKYHVFSDLRPYICTFDNCVQANQLYDSYTEWSEHERQFHRREWVCNLCSRVYKSQLSFSAHIQSSHAGVFSKDQLQVVIRGSERPITTPQQCPLCTKRPIDNPVRFQKHLARHLQQFSLFIISRGSDPEAPQEMTDSASDLDESSTARLRRRLKESRIRSHVEQSHFFIPSPTLQRLVSKSVHDILVDDLQVEAESVTRYAEIISQRAARLFAILVGLQKEHDIIKLLDEGIKDNNLPFIRVTKLEESNTILVTKQGAPIHTLKTWDARTLQNIAVKQYRVLSPVFCRHAHYELDGSDILPFVEDDTELESWPEVQGGFAEVYPVRIHRDHHQFGQNDLTVAVKRTYLASDFRSERKAYLDLGPSAHPHIIDLLFTYEYRKSFHLVFPCAAENLRNYWQTNPNPVLNPQFFTWTVQQMTGIANGLAYFHEFEDRKTGETRFGRHGDIKAENIFRFPSPLGPGILKIADLGHATIHSNLTQASEDPKTVKCSPTYSPPDALRGWLITRKFDIWGLGCLYLEWITYLLLGNQAITDFSNKRLERSTTYPELWEDNFYTAHGEVVNAHVVVWVDKLKRLPHCSQMMHDILDLITTKMIVIVPEMRSSAQEISQHLKQFFTRAQEDENYLAGPTPLPRKDNGKSLKRFTTF</sequence>
<feature type="compositionally biased region" description="Polar residues" evidence="1">
    <location>
        <begin position="299"/>
        <end position="321"/>
    </location>
</feature>
<dbReference type="InterPro" id="IPR058925">
    <property type="entry name" value="zf-C2H2_AcuF"/>
</dbReference>
<dbReference type="OrthoDB" id="1046782at2759"/>
<feature type="region of interest" description="Disordered" evidence="1">
    <location>
        <begin position="483"/>
        <end position="502"/>
    </location>
</feature>
<dbReference type="PROSITE" id="PS50011">
    <property type="entry name" value="PROTEIN_KINASE_DOM"/>
    <property type="match status" value="1"/>
</dbReference>
<evidence type="ECO:0000313" key="4">
    <source>
        <dbReference type="Proteomes" id="UP000054771"/>
    </source>
</evidence>
<feature type="region of interest" description="Disordered" evidence="1">
    <location>
        <begin position="117"/>
        <end position="142"/>
    </location>
</feature>
<dbReference type="Pfam" id="PF00069">
    <property type="entry name" value="Pkinase"/>
    <property type="match status" value="1"/>
</dbReference>
<feature type="region of interest" description="Disordered" evidence="1">
    <location>
        <begin position="294"/>
        <end position="332"/>
    </location>
</feature>
<dbReference type="OMA" id="LSCANNI"/>
<dbReference type="CDD" id="cd00180">
    <property type="entry name" value="PKc"/>
    <property type="match status" value="1"/>
</dbReference>
<dbReference type="PROSITE" id="PS00028">
    <property type="entry name" value="ZINC_FINGER_C2H2_1"/>
    <property type="match status" value="1"/>
</dbReference>
<dbReference type="Gene3D" id="1.10.510.10">
    <property type="entry name" value="Transferase(Phosphotransferase) domain 1"/>
    <property type="match status" value="1"/>
</dbReference>
<evidence type="ECO:0000313" key="3">
    <source>
        <dbReference type="EMBL" id="CEL05107.1"/>
    </source>
</evidence>
<dbReference type="SMART" id="SM00220">
    <property type="entry name" value="S_TKc"/>
    <property type="match status" value="1"/>
</dbReference>
<reference evidence="4" key="1">
    <citation type="journal article" date="2016" name="Genome Announc.">
        <title>Draft genome sequences of fungus Aspergillus calidoustus.</title>
        <authorList>
            <person name="Horn F."/>
            <person name="Linde J."/>
            <person name="Mattern D.J."/>
            <person name="Walther G."/>
            <person name="Guthke R."/>
            <person name="Scherlach K."/>
            <person name="Martin K."/>
            <person name="Brakhage A.A."/>
            <person name="Petzke L."/>
            <person name="Valiante V."/>
        </authorList>
    </citation>
    <scope>NUCLEOTIDE SEQUENCE [LARGE SCALE GENOMIC DNA]</scope>
    <source>
        <strain evidence="4">SF006504</strain>
    </source>
</reference>
<organism evidence="3 4">
    <name type="scientific">Aspergillus calidoustus</name>
    <dbReference type="NCBI Taxonomy" id="454130"/>
    <lineage>
        <taxon>Eukaryota</taxon>
        <taxon>Fungi</taxon>
        <taxon>Dikarya</taxon>
        <taxon>Ascomycota</taxon>
        <taxon>Pezizomycotina</taxon>
        <taxon>Eurotiomycetes</taxon>
        <taxon>Eurotiomycetidae</taxon>
        <taxon>Eurotiales</taxon>
        <taxon>Aspergillaceae</taxon>
        <taxon>Aspergillus</taxon>
        <taxon>Aspergillus subgen. Nidulantes</taxon>
    </lineage>
</organism>
<dbReference type="STRING" id="454130.A0A0U5G0F8"/>
<protein>
    <recommendedName>
        <fullName evidence="2">Protein kinase domain-containing protein</fullName>
    </recommendedName>
</protein>
<dbReference type="PANTHER" id="PTHR35391">
    <property type="entry name" value="C2H2-TYPE DOMAIN-CONTAINING PROTEIN-RELATED"/>
    <property type="match status" value="1"/>
</dbReference>